<dbReference type="EMBL" id="VOMC01000023">
    <property type="protein sequence ID" value="NVI06350.1"/>
    <property type="molecule type" value="Genomic_DNA"/>
</dbReference>
<comment type="caution">
    <text evidence="2">The sequence shown here is derived from an EMBL/GenBank/DDBJ whole genome shotgun (WGS) entry which is preliminary data.</text>
</comment>
<proteinExistence type="predicted"/>
<dbReference type="InterPro" id="IPR013046">
    <property type="entry name" value="GpV/Gp45"/>
</dbReference>
<evidence type="ECO:0000313" key="2">
    <source>
        <dbReference type="EMBL" id="NVI06350.1"/>
    </source>
</evidence>
<name>A0ABX2NPH5_9BURK</name>
<dbReference type="Proteomes" id="UP000821598">
    <property type="component" value="Unassembled WGS sequence"/>
</dbReference>
<accession>A0ABX2NPH5</accession>
<evidence type="ECO:0000313" key="3">
    <source>
        <dbReference type="Proteomes" id="UP000821598"/>
    </source>
</evidence>
<dbReference type="RefSeq" id="WP_176367814.1">
    <property type="nucleotide sequence ID" value="NZ_VOMC01000023.1"/>
</dbReference>
<feature type="domain" description="Bacteriophage Mu Gp45 N-terminal" evidence="1">
    <location>
        <begin position="18"/>
        <end position="84"/>
    </location>
</feature>
<gene>
    <name evidence="2" type="ORF">FSB64_21780</name>
</gene>
<dbReference type="NCBIfam" id="TIGR01644">
    <property type="entry name" value="phage_P2_V"/>
    <property type="match status" value="1"/>
</dbReference>
<dbReference type="InterPro" id="IPR053861">
    <property type="entry name" value="Phage_Mu_Gp45_N"/>
</dbReference>
<sequence length="212" mass="22479">MSSVLDDLRRRVRSIFWRARVKFVDDSGPAQKMQVLLNGLATPDNRLRAAEFGFTSNPPIDSDAIALHVAGDLSAGVVIGTNHQPSRPKGLRPGETMLYSEDGKSVYLTASGGIVVEAKGQDVAVNDAANVTWNCSGDFTLNVGGKFKVVAPGGTTLTTPTVQSSGDMQDNVGTNPHTMAQMRTIYNGHKHPVENVQGGSSTIVSDVPNSTE</sequence>
<organism evidence="2 3">
    <name type="scientific">Paraburkholderia youngii</name>
    <dbReference type="NCBI Taxonomy" id="2782701"/>
    <lineage>
        <taxon>Bacteria</taxon>
        <taxon>Pseudomonadati</taxon>
        <taxon>Pseudomonadota</taxon>
        <taxon>Betaproteobacteria</taxon>
        <taxon>Burkholderiales</taxon>
        <taxon>Burkholderiaceae</taxon>
        <taxon>Paraburkholderia</taxon>
    </lineage>
</organism>
<evidence type="ECO:0000259" key="1">
    <source>
        <dbReference type="Pfam" id="PF06890"/>
    </source>
</evidence>
<dbReference type="InterPro" id="IPR014462">
    <property type="entry name" value="Phage_Mu_Gp45"/>
</dbReference>
<dbReference type="PIRSF" id="PIRSF012337">
    <property type="entry name" value="gp45"/>
    <property type="match status" value="1"/>
</dbReference>
<dbReference type="Pfam" id="PF06890">
    <property type="entry name" value="Phage_Mu_Gp45"/>
    <property type="match status" value="1"/>
</dbReference>
<reference evidence="2 3" key="1">
    <citation type="submission" date="2019-08" db="EMBL/GenBank/DDBJ databases">
        <title>Paraburkholderia simonii sp. nov. and P. youngii sp. nov. Brazilian and Mexican Mimosa-associated rhizobia.</title>
        <authorList>
            <person name="Mavima L."/>
            <person name="Beukes C.W."/>
            <person name="Palmer M."/>
            <person name="De Meyer S.E."/>
            <person name="James E.K."/>
            <person name="Maluk M."/>
            <person name="Avontuur J.R."/>
            <person name="Chan W.Y."/>
            <person name="Venter S.N."/>
            <person name="Steenkamp E.T."/>
        </authorList>
    </citation>
    <scope>NUCLEOTIDE SEQUENCE [LARGE SCALE GENOMIC DNA]</scope>
    <source>
        <strain evidence="2 3">JPY454</strain>
    </source>
</reference>
<keyword evidence="3" id="KW-1185">Reference proteome</keyword>
<protein>
    <submittedName>
        <fullName evidence="2">Phage baseplate assembly protein V</fullName>
    </submittedName>
</protein>